<sequence length="136" mass="14788">MSGQWKLICRLKDLAPLGTRQVPRGLAWQDLPGVLLMRGEDERVVALLEGGPYLDGTPVRAAPPSETPAAGRRRWNKALALACAPQGQEGYPRSYTVRLEDGRIYLDLEELNEPASRAEAALAGSFAPHARVPVFG</sequence>
<dbReference type="Proteomes" id="UP000199470">
    <property type="component" value="Unassembled WGS sequence"/>
</dbReference>
<dbReference type="STRING" id="758825.SAMN02982985_00391"/>
<gene>
    <name evidence="1" type="ORF">SAMN02982985_00391</name>
</gene>
<dbReference type="RefSeq" id="WP_093382881.1">
    <property type="nucleotide sequence ID" value="NZ_FOTW01000004.1"/>
</dbReference>
<evidence type="ECO:0000313" key="1">
    <source>
        <dbReference type="EMBL" id="SFL48215.1"/>
    </source>
</evidence>
<accession>A0A1I4I1B6</accession>
<proteinExistence type="predicted"/>
<keyword evidence="2" id="KW-1185">Reference proteome</keyword>
<evidence type="ECO:0000313" key="2">
    <source>
        <dbReference type="Proteomes" id="UP000199470"/>
    </source>
</evidence>
<organism evidence="1 2">
    <name type="scientific">Rugamonas rubra</name>
    <dbReference type="NCBI Taxonomy" id="758825"/>
    <lineage>
        <taxon>Bacteria</taxon>
        <taxon>Pseudomonadati</taxon>
        <taxon>Pseudomonadota</taxon>
        <taxon>Betaproteobacteria</taxon>
        <taxon>Burkholderiales</taxon>
        <taxon>Oxalobacteraceae</taxon>
        <taxon>Telluria group</taxon>
        <taxon>Rugamonas</taxon>
    </lineage>
</organism>
<dbReference type="AlphaFoldDB" id="A0A1I4I1B6"/>
<reference evidence="1 2" key="1">
    <citation type="submission" date="2016-10" db="EMBL/GenBank/DDBJ databases">
        <authorList>
            <person name="de Groot N.N."/>
        </authorList>
    </citation>
    <scope>NUCLEOTIDE SEQUENCE [LARGE SCALE GENOMIC DNA]</scope>
    <source>
        <strain evidence="1 2">ATCC 43154</strain>
    </source>
</reference>
<protein>
    <submittedName>
        <fullName evidence="1">Nitrite reductase (NADH) small subunit</fullName>
    </submittedName>
</protein>
<dbReference type="EMBL" id="FOTW01000004">
    <property type="protein sequence ID" value="SFL48215.1"/>
    <property type="molecule type" value="Genomic_DNA"/>
</dbReference>
<name>A0A1I4I1B6_9BURK</name>
<dbReference type="OrthoDB" id="9769355at2"/>